<dbReference type="InterPro" id="IPR025164">
    <property type="entry name" value="Toastrack_DUF4097"/>
</dbReference>
<keyword evidence="1" id="KW-0472">Membrane</keyword>
<feature type="transmembrane region" description="Helical" evidence="1">
    <location>
        <begin position="64"/>
        <end position="82"/>
    </location>
</feature>
<dbReference type="RefSeq" id="WP_093055129.1">
    <property type="nucleotide sequence ID" value="NZ_FOGT01000019.1"/>
</dbReference>
<keyword evidence="4" id="KW-1185">Reference proteome</keyword>
<protein>
    <submittedName>
        <fullName evidence="3">Putative adhesin</fullName>
    </submittedName>
</protein>
<evidence type="ECO:0000256" key="1">
    <source>
        <dbReference type="SAM" id="Phobius"/>
    </source>
</evidence>
<keyword evidence="1" id="KW-0812">Transmembrane</keyword>
<name>A0A1H9WSB4_9BACI</name>
<feature type="transmembrane region" description="Helical" evidence="1">
    <location>
        <begin position="34"/>
        <end position="52"/>
    </location>
</feature>
<dbReference type="STRING" id="1601833.SAMN05518684_11954"/>
<dbReference type="OrthoDB" id="1707123at2"/>
<sequence>MKKLGRRTLGLLFILTGGIFLAQQLTGISLMEAFGYVWPIILVALLIEVIFFYRNREDGETISFDKGALVIIIMAMVVSGSIQNTQWSGSGLAQGIPFFQWTVNGAEAEVEEAYDIPADINEIILEIPNAKLRIEGTSENVMTLEGIVRGNGNEAEVIKTFEEVRNAEMKGGSFNYTVEKPGSFWFFQTDQIIADFIVYVPEDRKLEVAVTNGSVDAGHLLDDLAVRTTNGRVQAEEIKGNVEVVNTNGLVSLRNISGDADAATTNGRMSATNVMKSVKLKTTNGTVDAESEKIGGNWDIKTTNGNITVLIPRDSDLSIDAKTTNGNVGGDVEWTDKTERKEGSAAIGAATYHLQAKGTNGSIQVSFLD</sequence>
<evidence type="ECO:0000313" key="3">
    <source>
        <dbReference type="EMBL" id="SES36567.1"/>
    </source>
</evidence>
<gene>
    <name evidence="3" type="ORF">SAMN05518684_11954</name>
</gene>
<feature type="domain" description="DUF4097" evidence="2">
    <location>
        <begin position="121"/>
        <end position="365"/>
    </location>
</feature>
<accession>A0A1H9WSB4</accession>
<dbReference type="AlphaFoldDB" id="A0A1H9WSB4"/>
<reference evidence="4" key="1">
    <citation type="submission" date="2016-10" db="EMBL/GenBank/DDBJ databases">
        <authorList>
            <person name="Varghese N."/>
            <person name="Submissions S."/>
        </authorList>
    </citation>
    <scope>NUCLEOTIDE SEQUENCE [LARGE SCALE GENOMIC DNA]</scope>
    <source>
        <strain evidence="4">S9</strain>
    </source>
</reference>
<keyword evidence="1" id="KW-1133">Transmembrane helix</keyword>
<dbReference type="Proteomes" id="UP000198571">
    <property type="component" value="Unassembled WGS sequence"/>
</dbReference>
<dbReference type="Pfam" id="PF13349">
    <property type="entry name" value="DUF4097"/>
    <property type="match status" value="1"/>
</dbReference>
<proteinExistence type="predicted"/>
<dbReference type="EMBL" id="FOGT01000019">
    <property type="protein sequence ID" value="SES36567.1"/>
    <property type="molecule type" value="Genomic_DNA"/>
</dbReference>
<organism evidence="3 4">
    <name type="scientific">Salipaludibacillus aurantiacus</name>
    <dbReference type="NCBI Taxonomy" id="1601833"/>
    <lineage>
        <taxon>Bacteria</taxon>
        <taxon>Bacillati</taxon>
        <taxon>Bacillota</taxon>
        <taxon>Bacilli</taxon>
        <taxon>Bacillales</taxon>
        <taxon>Bacillaceae</taxon>
    </lineage>
</organism>
<evidence type="ECO:0000259" key="2">
    <source>
        <dbReference type="Pfam" id="PF13349"/>
    </source>
</evidence>
<evidence type="ECO:0000313" key="4">
    <source>
        <dbReference type="Proteomes" id="UP000198571"/>
    </source>
</evidence>